<reference evidence="1 2" key="2">
    <citation type="submission" date="2009-02" db="EMBL/GenBank/DDBJ databases">
        <title>Draft genome sequence of Clostridium methylpentosum (DSM 5476).</title>
        <authorList>
            <person name="Sudarsanam P."/>
            <person name="Ley R."/>
            <person name="Guruge J."/>
            <person name="Turnbaugh P.J."/>
            <person name="Mahowald M."/>
            <person name="Liep D."/>
            <person name="Gordon J."/>
        </authorList>
    </citation>
    <scope>NUCLEOTIDE SEQUENCE [LARGE SCALE GENOMIC DNA]</scope>
    <source>
        <strain evidence="1 2">DSM 5476</strain>
    </source>
</reference>
<organism evidence="1 2">
    <name type="scientific">[Clostridium] methylpentosum DSM 5476</name>
    <dbReference type="NCBI Taxonomy" id="537013"/>
    <lineage>
        <taxon>Bacteria</taxon>
        <taxon>Bacillati</taxon>
        <taxon>Bacillota</taxon>
        <taxon>Clostridia</taxon>
        <taxon>Eubacteriales</taxon>
        <taxon>Oscillospiraceae</taxon>
        <taxon>Oscillospiraceae incertae sedis</taxon>
    </lineage>
</organism>
<keyword evidence="2" id="KW-1185">Reference proteome</keyword>
<sequence length="64" mass="7137">MRLSIESSLCTQRPTQAESRSLIKSAHWERAGFVAFLASGEIKEAIQNADVRFLIVLPHKAITI</sequence>
<evidence type="ECO:0000313" key="1">
    <source>
        <dbReference type="EMBL" id="EEG31161.1"/>
    </source>
</evidence>
<comment type="caution">
    <text evidence="1">The sequence shown here is derived from an EMBL/GenBank/DDBJ whole genome shotgun (WGS) entry which is preliminary data.</text>
</comment>
<protein>
    <submittedName>
        <fullName evidence="1">Uncharacterized protein</fullName>
    </submittedName>
</protein>
<gene>
    <name evidence="1" type="ORF">CLOSTMETH_01193</name>
</gene>
<dbReference type="EMBL" id="ACEC01000042">
    <property type="protein sequence ID" value="EEG31161.1"/>
    <property type="molecule type" value="Genomic_DNA"/>
</dbReference>
<accession>C0EBH4</accession>
<reference evidence="1 2" key="1">
    <citation type="submission" date="2009-01" db="EMBL/GenBank/DDBJ databases">
        <authorList>
            <person name="Fulton L."/>
            <person name="Clifton S."/>
            <person name="Fulton B."/>
            <person name="Xu J."/>
            <person name="Minx P."/>
            <person name="Pepin K.H."/>
            <person name="Johnson M."/>
            <person name="Bhonagiri V."/>
            <person name="Nash W.E."/>
            <person name="Mardis E.R."/>
            <person name="Wilson R.K."/>
        </authorList>
    </citation>
    <scope>NUCLEOTIDE SEQUENCE [LARGE SCALE GENOMIC DNA]</scope>
    <source>
        <strain evidence="1 2">DSM 5476</strain>
    </source>
</reference>
<name>C0EBH4_9FIRM</name>
<dbReference type="HOGENOM" id="CLU_2859805_0_0_9"/>
<dbReference type="AlphaFoldDB" id="C0EBH4"/>
<dbReference type="Proteomes" id="UP000003340">
    <property type="component" value="Unassembled WGS sequence"/>
</dbReference>
<proteinExistence type="predicted"/>
<evidence type="ECO:0000313" key="2">
    <source>
        <dbReference type="Proteomes" id="UP000003340"/>
    </source>
</evidence>